<evidence type="ECO:0000313" key="1">
    <source>
        <dbReference type="EMBL" id="CAB3381339.1"/>
    </source>
</evidence>
<comment type="caution">
    <text evidence="1">The sequence shown here is derived from an EMBL/GenBank/DDBJ whole genome shotgun (WGS) entry which is preliminary data.</text>
</comment>
<protein>
    <submittedName>
        <fullName evidence="1">Uncharacterized protein</fullName>
    </submittedName>
</protein>
<dbReference type="AlphaFoldDB" id="A0A8S1DT55"/>
<dbReference type="EMBL" id="CADEPI010000231">
    <property type="protein sequence ID" value="CAB3381339.1"/>
    <property type="molecule type" value="Genomic_DNA"/>
</dbReference>
<proteinExistence type="predicted"/>
<accession>A0A8S1DT55</accession>
<gene>
    <name evidence="1" type="ORF">CLODIP_2_CD11096</name>
</gene>
<evidence type="ECO:0000313" key="2">
    <source>
        <dbReference type="Proteomes" id="UP000494165"/>
    </source>
</evidence>
<dbReference type="Proteomes" id="UP000494165">
    <property type="component" value="Unassembled WGS sequence"/>
</dbReference>
<sequence>MNGNPVKQQRQCDLLVYTRFIIRRICNYYTYTITHKQHESVISVSAAREPFVMLEAVRANTWIYIYYSAWQETRDS</sequence>
<keyword evidence="2" id="KW-1185">Reference proteome</keyword>
<reference evidence="1 2" key="1">
    <citation type="submission" date="2020-04" db="EMBL/GenBank/DDBJ databases">
        <authorList>
            <person name="Alioto T."/>
            <person name="Alioto T."/>
            <person name="Gomez Garrido J."/>
        </authorList>
    </citation>
    <scope>NUCLEOTIDE SEQUENCE [LARGE SCALE GENOMIC DNA]</scope>
</reference>
<name>A0A8S1DT55_9INSE</name>
<organism evidence="1 2">
    <name type="scientific">Cloeon dipterum</name>
    <dbReference type="NCBI Taxonomy" id="197152"/>
    <lineage>
        <taxon>Eukaryota</taxon>
        <taxon>Metazoa</taxon>
        <taxon>Ecdysozoa</taxon>
        <taxon>Arthropoda</taxon>
        <taxon>Hexapoda</taxon>
        <taxon>Insecta</taxon>
        <taxon>Pterygota</taxon>
        <taxon>Palaeoptera</taxon>
        <taxon>Ephemeroptera</taxon>
        <taxon>Pisciforma</taxon>
        <taxon>Baetidae</taxon>
        <taxon>Cloeon</taxon>
    </lineage>
</organism>